<comment type="caution">
    <text evidence="2">The sequence shown here is derived from an EMBL/GenBank/DDBJ whole genome shotgun (WGS) entry which is preliminary data.</text>
</comment>
<proteinExistence type="predicted"/>
<dbReference type="EMBL" id="BLLF01001580">
    <property type="protein sequence ID" value="GFH20129.1"/>
    <property type="molecule type" value="Genomic_DNA"/>
</dbReference>
<dbReference type="Proteomes" id="UP000485058">
    <property type="component" value="Unassembled WGS sequence"/>
</dbReference>
<sequence length="98" mass="11209">MRTRQWPGGHLRQQQWQIALHPAHNLKHTTMPKWHSHQSAQHVSSRKSTGFQCGHKYTWQGRCAATALPAQLRPATVQTGPSGSRRAPSRQLPMWLAW</sequence>
<protein>
    <submittedName>
        <fullName evidence="2">Uncharacterized protein</fullName>
    </submittedName>
</protein>
<accession>A0A699ZKJ6</accession>
<feature type="non-terminal residue" evidence="2">
    <location>
        <position position="98"/>
    </location>
</feature>
<keyword evidence="3" id="KW-1185">Reference proteome</keyword>
<name>A0A699ZKJ6_HAELA</name>
<evidence type="ECO:0000313" key="3">
    <source>
        <dbReference type="Proteomes" id="UP000485058"/>
    </source>
</evidence>
<organism evidence="2 3">
    <name type="scientific">Haematococcus lacustris</name>
    <name type="common">Green alga</name>
    <name type="synonym">Haematococcus pluvialis</name>
    <dbReference type="NCBI Taxonomy" id="44745"/>
    <lineage>
        <taxon>Eukaryota</taxon>
        <taxon>Viridiplantae</taxon>
        <taxon>Chlorophyta</taxon>
        <taxon>core chlorophytes</taxon>
        <taxon>Chlorophyceae</taxon>
        <taxon>CS clade</taxon>
        <taxon>Chlamydomonadales</taxon>
        <taxon>Haematococcaceae</taxon>
        <taxon>Haematococcus</taxon>
    </lineage>
</organism>
<gene>
    <name evidence="2" type="ORF">HaLaN_17205</name>
</gene>
<evidence type="ECO:0000256" key="1">
    <source>
        <dbReference type="SAM" id="MobiDB-lite"/>
    </source>
</evidence>
<feature type="region of interest" description="Disordered" evidence="1">
    <location>
        <begin position="74"/>
        <end position="98"/>
    </location>
</feature>
<dbReference type="AlphaFoldDB" id="A0A699ZKJ6"/>
<reference evidence="2 3" key="1">
    <citation type="submission" date="2020-02" db="EMBL/GenBank/DDBJ databases">
        <title>Draft genome sequence of Haematococcus lacustris strain NIES-144.</title>
        <authorList>
            <person name="Morimoto D."/>
            <person name="Nakagawa S."/>
            <person name="Yoshida T."/>
            <person name="Sawayama S."/>
        </authorList>
    </citation>
    <scope>NUCLEOTIDE SEQUENCE [LARGE SCALE GENOMIC DNA]</scope>
    <source>
        <strain evidence="2 3">NIES-144</strain>
    </source>
</reference>
<evidence type="ECO:0000313" key="2">
    <source>
        <dbReference type="EMBL" id="GFH20129.1"/>
    </source>
</evidence>